<organism evidence="5 6">
    <name type="scientific">Ruegeria atlantica</name>
    <dbReference type="NCBI Taxonomy" id="81569"/>
    <lineage>
        <taxon>Bacteria</taxon>
        <taxon>Pseudomonadati</taxon>
        <taxon>Pseudomonadota</taxon>
        <taxon>Alphaproteobacteria</taxon>
        <taxon>Rhodobacterales</taxon>
        <taxon>Roseobacteraceae</taxon>
        <taxon>Ruegeria</taxon>
    </lineage>
</organism>
<dbReference type="GO" id="GO:0003700">
    <property type="term" value="F:DNA-binding transcription factor activity"/>
    <property type="evidence" value="ECO:0007669"/>
    <property type="project" value="TreeGrafter"/>
</dbReference>
<dbReference type="Gene3D" id="3.40.50.2300">
    <property type="match status" value="2"/>
</dbReference>
<dbReference type="Proteomes" id="UP000050783">
    <property type="component" value="Unassembled WGS sequence"/>
</dbReference>
<dbReference type="Pfam" id="PF00356">
    <property type="entry name" value="LacI"/>
    <property type="match status" value="1"/>
</dbReference>
<keyword evidence="3" id="KW-0804">Transcription</keyword>
<reference evidence="5 6" key="1">
    <citation type="submission" date="2015-09" db="EMBL/GenBank/DDBJ databases">
        <authorList>
            <consortium name="Swine Surveillance"/>
        </authorList>
    </citation>
    <scope>NUCLEOTIDE SEQUENCE [LARGE SCALE GENOMIC DNA]</scope>
    <source>
        <strain evidence="5 6">CECT 4292</strain>
    </source>
</reference>
<dbReference type="CDD" id="cd06273">
    <property type="entry name" value="PBP1_LacI-like"/>
    <property type="match status" value="1"/>
</dbReference>
<dbReference type="PRINTS" id="PR00036">
    <property type="entry name" value="HTHLACI"/>
</dbReference>
<dbReference type="PANTHER" id="PTHR30146">
    <property type="entry name" value="LACI-RELATED TRANSCRIPTIONAL REPRESSOR"/>
    <property type="match status" value="1"/>
</dbReference>
<dbReference type="AlphaFoldDB" id="A0A0P1EIB6"/>
<sequence>MAKSRSAPTLDDVAKMAGVSTATVSRCLNSPDRVVKATRERVQSAVDALGYTPNFAARVMAAKRSFTIGAIIPTMENAIFARGLQAFQEELHQRGYTLLVSSSAYKPEIEEEQIRTLIARGADGLLLIGHDRDPEIYDFLDQRNIPALVAWSYLPDSKLPSVGFDNRAAMFDLASHIIGLGHTRIGVISARVDGNDRARLRVQGIREAVADRGLQANNLTVIETSYEIENGAKAFSDLMNAATPPTAILCGNDVLAVGALRQAQKMGLDVPSDVSITGFDDIELARIVSPALTTVHVPHREMGHKAALQLIEMVENQTAGTGEQLATRIVNRPSLGKPASG</sequence>
<dbReference type="PANTHER" id="PTHR30146:SF138">
    <property type="entry name" value="TRANSCRIPTIONAL REGULATORY PROTEIN"/>
    <property type="match status" value="1"/>
</dbReference>
<dbReference type="CDD" id="cd01392">
    <property type="entry name" value="HTH_LacI"/>
    <property type="match status" value="1"/>
</dbReference>
<name>A0A0P1EIB6_9RHOB</name>
<dbReference type="PROSITE" id="PS50932">
    <property type="entry name" value="HTH_LACI_2"/>
    <property type="match status" value="1"/>
</dbReference>
<evidence type="ECO:0000256" key="1">
    <source>
        <dbReference type="ARBA" id="ARBA00023015"/>
    </source>
</evidence>
<dbReference type="Pfam" id="PF13377">
    <property type="entry name" value="Peripla_BP_3"/>
    <property type="match status" value="1"/>
</dbReference>
<dbReference type="GO" id="GO:0000976">
    <property type="term" value="F:transcription cis-regulatory region binding"/>
    <property type="evidence" value="ECO:0007669"/>
    <property type="project" value="TreeGrafter"/>
</dbReference>
<dbReference type="InterPro" id="IPR046335">
    <property type="entry name" value="LacI/GalR-like_sensor"/>
</dbReference>
<keyword evidence="2" id="KW-0238">DNA-binding</keyword>
<evidence type="ECO:0000256" key="2">
    <source>
        <dbReference type="ARBA" id="ARBA00023125"/>
    </source>
</evidence>
<dbReference type="SUPFAM" id="SSF47413">
    <property type="entry name" value="lambda repressor-like DNA-binding domains"/>
    <property type="match status" value="1"/>
</dbReference>
<dbReference type="InterPro" id="IPR000843">
    <property type="entry name" value="HTH_LacI"/>
</dbReference>
<dbReference type="OrthoDB" id="60111at2"/>
<keyword evidence="1" id="KW-0805">Transcription regulation</keyword>
<dbReference type="Gene3D" id="1.10.260.40">
    <property type="entry name" value="lambda repressor-like DNA-binding domains"/>
    <property type="match status" value="1"/>
</dbReference>
<proteinExistence type="predicted"/>
<evidence type="ECO:0000313" key="6">
    <source>
        <dbReference type="Proteomes" id="UP000050783"/>
    </source>
</evidence>
<dbReference type="RefSeq" id="WP_058279404.1">
    <property type="nucleotide sequence ID" value="NZ_CYPU01000072.1"/>
</dbReference>
<evidence type="ECO:0000256" key="3">
    <source>
        <dbReference type="ARBA" id="ARBA00023163"/>
    </source>
</evidence>
<feature type="domain" description="HTH lacI-type" evidence="4">
    <location>
        <begin position="8"/>
        <end position="62"/>
    </location>
</feature>
<evidence type="ECO:0000313" key="5">
    <source>
        <dbReference type="EMBL" id="CUH50063.1"/>
    </source>
</evidence>
<dbReference type="InterPro" id="IPR028082">
    <property type="entry name" value="Peripla_BP_I"/>
</dbReference>
<dbReference type="SUPFAM" id="SSF53822">
    <property type="entry name" value="Periplasmic binding protein-like I"/>
    <property type="match status" value="1"/>
</dbReference>
<evidence type="ECO:0000259" key="4">
    <source>
        <dbReference type="PROSITE" id="PS50932"/>
    </source>
</evidence>
<dbReference type="InterPro" id="IPR010982">
    <property type="entry name" value="Lambda_DNA-bd_dom_sf"/>
</dbReference>
<dbReference type="GeneID" id="55495395"/>
<dbReference type="SMART" id="SM00354">
    <property type="entry name" value="HTH_LACI"/>
    <property type="match status" value="1"/>
</dbReference>
<gene>
    <name evidence="5" type="primary">cytR_2</name>
    <name evidence="5" type="ORF">RUA4292_04269</name>
</gene>
<accession>A0A0P1EIB6</accession>
<dbReference type="STRING" id="81569.RUM4293_04422"/>
<protein>
    <submittedName>
        <fullName evidence="5">HTH-type transcriptional repressor CytR</fullName>
    </submittedName>
</protein>
<dbReference type="EMBL" id="CYPU01000072">
    <property type="protein sequence ID" value="CUH50063.1"/>
    <property type="molecule type" value="Genomic_DNA"/>
</dbReference>